<dbReference type="InterPro" id="IPR044878">
    <property type="entry name" value="UbiA_sf"/>
</dbReference>
<dbReference type="AlphaFoldDB" id="T0YJH3"/>
<evidence type="ECO:0000256" key="6">
    <source>
        <dbReference type="ARBA" id="ARBA00022989"/>
    </source>
</evidence>
<keyword evidence="6 8" id="KW-1133">Transmembrane helix</keyword>
<comment type="similarity">
    <text evidence="3">Belongs to the UbiA prenyltransferase family.</text>
</comment>
<feature type="transmembrane region" description="Helical" evidence="8">
    <location>
        <begin position="217"/>
        <end position="250"/>
    </location>
</feature>
<keyword evidence="4 9" id="KW-0808">Transferase</keyword>
<evidence type="ECO:0000256" key="8">
    <source>
        <dbReference type="SAM" id="Phobius"/>
    </source>
</evidence>
<keyword evidence="5 8" id="KW-0812">Transmembrane</keyword>
<evidence type="ECO:0000313" key="9">
    <source>
        <dbReference type="EMBL" id="EQD35566.1"/>
    </source>
</evidence>
<dbReference type="Gene3D" id="1.20.120.1780">
    <property type="entry name" value="UbiA prenyltransferase"/>
    <property type="match status" value="1"/>
</dbReference>
<dbReference type="Gene3D" id="1.10.357.140">
    <property type="entry name" value="UbiA prenyltransferase"/>
    <property type="match status" value="1"/>
</dbReference>
<evidence type="ECO:0000256" key="3">
    <source>
        <dbReference type="ARBA" id="ARBA00005985"/>
    </source>
</evidence>
<reference evidence="9" key="1">
    <citation type="submission" date="2013-08" db="EMBL/GenBank/DDBJ databases">
        <authorList>
            <person name="Mendez C."/>
            <person name="Richter M."/>
            <person name="Ferrer M."/>
            <person name="Sanchez J."/>
        </authorList>
    </citation>
    <scope>NUCLEOTIDE SEQUENCE</scope>
</reference>
<evidence type="ECO:0000256" key="4">
    <source>
        <dbReference type="ARBA" id="ARBA00022679"/>
    </source>
</evidence>
<dbReference type="InterPro" id="IPR000537">
    <property type="entry name" value="UbiA_prenyltransferase"/>
</dbReference>
<gene>
    <name evidence="9" type="ORF">B1B_16882</name>
</gene>
<protein>
    <submittedName>
        <fullName evidence="9">4-hydroxybenzoate polyprenyltransferase</fullName>
    </submittedName>
</protein>
<reference evidence="9" key="2">
    <citation type="journal article" date="2014" name="ISME J.">
        <title>Microbial stratification in low pH oxic and suboxic macroscopic growths along an acid mine drainage.</title>
        <authorList>
            <person name="Mendez-Garcia C."/>
            <person name="Mesa V."/>
            <person name="Sprenger R.R."/>
            <person name="Richter M."/>
            <person name="Diez M.S."/>
            <person name="Solano J."/>
            <person name="Bargiela R."/>
            <person name="Golyshina O.V."/>
            <person name="Manteca A."/>
            <person name="Ramos J.L."/>
            <person name="Gallego J.R."/>
            <person name="Llorente I."/>
            <person name="Martins Dos Santos V.A."/>
            <person name="Jensen O.N."/>
            <person name="Pelaez A.I."/>
            <person name="Sanchez J."/>
            <person name="Ferrer M."/>
        </authorList>
    </citation>
    <scope>NUCLEOTIDE SEQUENCE</scope>
</reference>
<evidence type="ECO:0000256" key="5">
    <source>
        <dbReference type="ARBA" id="ARBA00022692"/>
    </source>
</evidence>
<dbReference type="EMBL" id="AUZY01011257">
    <property type="protein sequence ID" value="EQD35566.1"/>
    <property type="molecule type" value="Genomic_DNA"/>
</dbReference>
<evidence type="ECO:0000256" key="7">
    <source>
        <dbReference type="ARBA" id="ARBA00023136"/>
    </source>
</evidence>
<dbReference type="GO" id="GO:0016765">
    <property type="term" value="F:transferase activity, transferring alkyl or aryl (other than methyl) groups"/>
    <property type="evidence" value="ECO:0007669"/>
    <property type="project" value="InterPro"/>
</dbReference>
<sequence length="289" mass="31014">MTDPPTDAAARWADFGRLLEIQTLGLNLPFALAFIFIASKGLPSLATFLLIVIAFLAARNAGHSFNRWADRAQDAVNPRTQNRVLVTGRARPEFALAFSLASAALLILVSYLLNPLAFDLSPVALAMVYGYTYTKRITAWTTPFLGLVEAIVPAAVFIAVQGTLPPLAFLAVGGLLLWGTAFETIHSLGDLASDRMLELHSLPLLLGVRRSTYLVPVLHAGALILLATFGFVLGLGIAYPIGLAAIAVVAGITDYQLLRHTADTRVAFRRHFLMSAIYLVGTAVAIFVA</sequence>
<dbReference type="PANTHER" id="PTHR11048:SF28">
    <property type="entry name" value="4-HYDROXYBENZOATE POLYPRENYLTRANSFERASE, MITOCHONDRIAL"/>
    <property type="match status" value="1"/>
</dbReference>
<comment type="cofactor">
    <cofactor evidence="1">
        <name>Mg(2+)</name>
        <dbReference type="ChEBI" id="CHEBI:18420"/>
    </cofactor>
</comment>
<proteinExistence type="inferred from homology"/>
<name>T0YJH3_9ZZZZ</name>
<comment type="caution">
    <text evidence="9">The sequence shown here is derived from an EMBL/GenBank/DDBJ whole genome shotgun (WGS) entry which is preliminary data.</text>
</comment>
<dbReference type="GO" id="GO:0005886">
    <property type="term" value="C:plasma membrane"/>
    <property type="evidence" value="ECO:0007669"/>
    <property type="project" value="TreeGrafter"/>
</dbReference>
<evidence type="ECO:0000256" key="2">
    <source>
        <dbReference type="ARBA" id="ARBA00004141"/>
    </source>
</evidence>
<dbReference type="PANTHER" id="PTHR11048">
    <property type="entry name" value="PRENYLTRANSFERASES"/>
    <property type="match status" value="1"/>
</dbReference>
<keyword evidence="7 8" id="KW-0472">Membrane</keyword>
<feature type="transmembrane region" description="Helical" evidence="8">
    <location>
        <begin position="271"/>
        <end position="288"/>
    </location>
</feature>
<feature type="transmembrane region" description="Helical" evidence="8">
    <location>
        <begin position="30"/>
        <end position="58"/>
    </location>
</feature>
<feature type="transmembrane region" description="Helical" evidence="8">
    <location>
        <begin position="137"/>
        <end position="160"/>
    </location>
</feature>
<dbReference type="Pfam" id="PF01040">
    <property type="entry name" value="UbiA"/>
    <property type="match status" value="1"/>
</dbReference>
<evidence type="ECO:0000256" key="1">
    <source>
        <dbReference type="ARBA" id="ARBA00001946"/>
    </source>
</evidence>
<organism evidence="9">
    <name type="scientific">mine drainage metagenome</name>
    <dbReference type="NCBI Taxonomy" id="410659"/>
    <lineage>
        <taxon>unclassified sequences</taxon>
        <taxon>metagenomes</taxon>
        <taxon>ecological metagenomes</taxon>
    </lineage>
</organism>
<dbReference type="InterPro" id="IPR039653">
    <property type="entry name" value="Prenyltransferase"/>
</dbReference>
<accession>T0YJH3</accession>
<feature type="transmembrane region" description="Helical" evidence="8">
    <location>
        <begin position="167"/>
        <end position="189"/>
    </location>
</feature>
<comment type="subcellular location">
    <subcellularLocation>
        <location evidence="2">Membrane</location>
        <topology evidence="2">Multi-pass membrane protein</topology>
    </subcellularLocation>
</comment>
<feature type="transmembrane region" description="Helical" evidence="8">
    <location>
        <begin position="94"/>
        <end position="117"/>
    </location>
</feature>